<proteinExistence type="predicted"/>
<dbReference type="Proteomes" id="UP000246702">
    <property type="component" value="Unassembled WGS sequence"/>
</dbReference>
<dbReference type="InterPro" id="IPR036291">
    <property type="entry name" value="NAD(P)-bd_dom_sf"/>
</dbReference>
<comment type="caution">
    <text evidence="2">The sequence shown here is derived from an EMBL/GenBank/DDBJ whole genome shotgun (WGS) entry which is preliminary data.</text>
</comment>
<dbReference type="AlphaFoldDB" id="A0A317VT92"/>
<dbReference type="PANTHER" id="PTHR43157">
    <property type="entry name" value="PHOSPHATIDYLINOSITOL-GLYCAN BIOSYNTHESIS CLASS F PROTEIN-RELATED"/>
    <property type="match status" value="1"/>
</dbReference>
<accession>A0A317VT92</accession>
<dbReference type="SUPFAM" id="SSF51735">
    <property type="entry name" value="NAD(P)-binding Rossmann-fold domains"/>
    <property type="match status" value="1"/>
</dbReference>
<dbReference type="Pfam" id="PF00106">
    <property type="entry name" value="adh_short"/>
    <property type="match status" value="1"/>
</dbReference>
<dbReference type="PANTHER" id="PTHR43157:SF22">
    <property type="entry name" value="SHORT-CHAIN DEHYDROGENASE_REDUCTASE PHMF"/>
    <property type="match status" value="1"/>
</dbReference>
<dbReference type="GO" id="GO:0016491">
    <property type="term" value="F:oxidoreductase activity"/>
    <property type="evidence" value="ECO:0007669"/>
    <property type="project" value="UniProtKB-KW"/>
</dbReference>
<dbReference type="Gene3D" id="3.40.50.720">
    <property type="entry name" value="NAD(P)-binding Rossmann-like Domain"/>
    <property type="match status" value="1"/>
</dbReference>
<protein>
    <submittedName>
        <fullName evidence="2">NAD(P)-binding protein</fullName>
    </submittedName>
</protein>
<gene>
    <name evidence="2" type="ORF">BO94DRAFT_538460</name>
</gene>
<dbReference type="EMBL" id="MSFK01000028">
    <property type="protein sequence ID" value="PWY76058.1"/>
    <property type="molecule type" value="Genomic_DNA"/>
</dbReference>
<dbReference type="GeneID" id="37114636"/>
<name>A0A317VT92_9EURO</name>
<dbReference type="OrthoDB" id="542013at2759"/>
<dbReference type="RefSeq" id="XP_025464055.1">
    <property type="nucleotide sequence ID" value="XM_025612493.1"/>
</dbReference>
<evidence type="ECO:0000313" key="3">
    <source>
        <dbReference type="Proteomes" id="UP000246702"/>
    </source>
</evidence>
<dbReference type="PRINTS" id="PR00081">
    <property type="entry name" value="GDHRDH"/>
</dbReference>
<dbReference type="InterPro" id="IPR002347">
    <property type="entry name" value="SDR_fam"/>
</dbReference>
<keyword evidence="1" id="KW-0560">Oxidoreductase</keyword>
<keyword evidence="3" id="KW-1185">Reference proteome</keyword>
<sequence length="350" mass="37138">MPPTDPEISALLGPGPPQGLGKIGTMRWAAKNPPKDPQTSLAGKTVLVTGSNTGLGYHAALKFAAMGASRLILAVRTISKGEEAKRRIIEATSGGTSTTITVLPLDMNNFASVRAFPGLLEQANIRTLDIAVLNAGIAPPTYQVNASTGWESALQVNVLATALLAIILMPILMTTTATNGGRPAQLTLTGSFAHLYLTTKDLPTVAPGQKVLEAINSPRAFNVETSYAVMKLLTMYVMQGLVKDYAGSESTPEVTINVACPGLCTTDLGRDFPWYVVLPSKLMQMYCARSAEEGSRALVSATLLGTAGHGKFWSNDVFTEPGIMVTSEEGRRLQAQTWAEIVTVCKSQLN</sequence>
<organism evidence="2 3">
    <name type="scientific">Aspergillus sclerotioniger CBS 115572</name>
    <dbReference type="NCBI Taxonomy" id="1450535"/>
    <lineage>
        <taxon>Eukaryota</taxon>
        <taxon>Fungi</taxon>
        <taxon>Dikarya</taxon>
        <taxon>Ascomycota</taxon>
        <taxon>Pezizomycotina</taxon>
        <taxon>Eurotiomycetes</taxon>
        <taxon>Eurotiomycetidae</taxon>
        <taxon>Eurotiales</taxon>
        <taxon>Aspergillaceae</taxon>
        <taxon>Aspergillus</taxon>
        <taxon>Aspergillus subgen. Circumdati</taxon>
    </lineage>
</organism>
<dbReference type="STRING" id="1450535.A0A317VT92"/>
<reference evidence="2 3" key="1">
    <citation type="submission" date="2016-12" db="EMBL/GenBank/DDBJ databases">
        <title>The genomes of Aspergillus section Nigri reveals drivers in fungal speciation.</title>
        <authorList>
            <consortium name="DOE Joint Genome Institute"/>
            <person name="Vesth T.C."/>
            <person name="Nybo J."/>
            <person name="Theobald S."/>
            <person name="Brandl J."/>
            <person name="Frisvad J.C."/>
            <person name="Nielsen K.F."/>
            <person name="Lyhne E.K."/>
            <person name="Kogle M.E."/>
            <person name="Kuo A."/>
            <person name="Riley R."/>
            <person name="Clum A."/>
            <person name="Nolan M."/>
            <person name="Lipzen A."/>
            <person name="Salamov A."/>
            <person name="Henrissat B."/>
            <person name="Wiebenga A."/>
            <person name="De Vries R.P."/>
            <person name="Grigoriev I.V."/>
            <person name="Mortensen U.H."/>
            <person name="Andersen M.R."/>
            <person name="Baker S.E."/>
        </authorList>
    </citation>
    <scope>NUCLEOTIDE SEQUENCE [LARGE SCALE GENOMIC DNA]</scope>
    <source>
        <strain evidence="2 3">CBS 115572</strain>
    </source>
</reference>
<evidence type="ECO:0000313" key="2">
    <source>
        <dbReference type="EMBL" id="PWY76058.1"/>
    </source>
</evidence>
<evidence type="ECO:0000256" key="1">
    <source>
        <dbReference type="ARBA" id="ARBA00023002"/>
    </source>
</evidence>